<protein>
    <submittedName>
        <fullName evidence="3">LysR family transcriptional regulator</fullName>
    </submittedName>
</protein>
<proteinExistence type="predicted"/>
<dbReference type="EMBL" id="JARHTQ010000007">
    <property type="protein sequence ID" value="MDF2256807.1"/>
    <property type="molecule type" value="Genomic_DNA"/>
</dbReference>
<evidence type="ECO:0000313" key="3">
    <source>
        <dbReference type="EMBL" id="MDF2256807.1"/>
    </source>
</evidence>
<feature type="domain" description="HTH lysR-type" evidence="2">
    <location>
        <begin position="4"/>
        <end position="35"/>
    </location>
</feature>
<reference evidence="3 4" key="1">
    <citation type="submission" date="2023-03" db="EMBL/GenBank/DDBJ databases">
        <title>Draft genome sequence of type strain Streptomyces ferralitis JCM 14344.</title>
        <authorList>
            <person name="Klaysubun C."/>
            <person name="Duangmal K."/>
        </authorList>
    </citation>
    <scope>NUCLEOTIDE SEQUENCE [LARGE SCALE GENOMIC DNA]</scope>
    <source>
        <strain evidence="3 4">JCM 14344</strain>
    </source>
</reference>
<dbReference type="Proteomes" id="UP001220022">
    <property type="component" value="Unassembled WGS sequence"/>
</dbReference>
<dbReference type="Gene3D" id="1.10.10.10">
    <property type="entry name" value="Winged helix-like DNA-binding domain superfamily/Winged helix DNA-binding domain"/>
    <property type="match status" value="1"/>
</dbReference>
<feature type="region of interest" description="Disordered" evidence="1">
    <location>
        <begin position="35"/>
        <end position="59"/>
    </location>
</feature>
<evidence type="ECO:0000256" key="1">
    <source>
        <dbReference type="SAM" id="MobiDB-lite"/>
    </source>
</evidence>
<evidence type="ECO:0000313" key="4">
    <source>
        <dbReference type="Proteomes" id="UP001220022"/>
    </source>
</evidence>
<name>A0ABT5YYY4_9ACTN</name>
<dbReference type="PROSITE" id="PS50931">
    <property type="entry name" value="HTH_LYSR"/>
    <property type="match status" value="1"/>
</dbReference>
<dbReference type="InterPro" id="IPR000847">
    <property type="entry name" value="LysR_HTH_N"/>
</dbReference>
<gene>
    <name evidence="3" type="ORF">P2L57_14065</name>
</gene>
<keyword evidence="4" id="KW-1185">Reference proteome</keyword>
<organism evidence="3 4">
    <name type="scientific">Streptantibioticus ferralitis</name>
    <dbReference type="NCBI Taxonomy" id="236510"/>
    <lineage>
        <taxon>Bacteria</taxon>
        <taxon>Bacillati</taxon>
        <taxon>Actinomycetota</taxon>
        <taxon>Actinomycetes</taxon>
        <taxon>Kitasatosporales</taxon>
        <taxon>Streptomycetaceae</taxon>
        <taxon>Streptantibioticus</taxon>
    </lineage>
</organism>
<dbReference type="RefSeq" id="WP_275813657.1">
    <property type="nucleotide sequence ID" value="NZ_BAAANM010000001.1"/>
</dbReference>
<dbReference type="InterPro" id="IPR036388">
    <property type="entry name" value="WH-like_DNA-bd_sf"/>
</dbReference>
<accession>A0ABT5YYY4</accession>
<sequence>MNRPDSGALRYCVAVAEELNLTRAAQRLHMAQTALPAPSARRRPSWEWPCCSAPPATSA</sequence>
<evidence type="ECO:0000259" key="2">
    <source>
        <dbReference type="PROSITE" id="PS50931"/>
    </source>
</evidence>
<dbReference type="Pfam" id="PF00126">
    <property type="entry name" value="HTH_1"/>
    <property type="match status" value="1"/>
</dbReference>
<comment type="caution">
    <text evidence="3">The sequence shown here is derived from an EMBL/GenBank/DDBJ whole genome shotgun (WGS) entry which is preliminary data.</text>
</comment>